<dbReference type="Gene3D" id="1.10.10.2840">
    <property type="entry name" value="PucR C-terminal helix-turn-helix domain"/>
    <property type="match status" value="1"/>
</dbReference>
<sequence length="481" mass="51192">MAKTPPRMEPDVTVPLRAVVDDPALALEPVRETLRPGTLDLPVRWAHVSELREPGPYLLGEELLLTAGVNLPDEQREVERYVRGLRDAGITALGFGVTPPLHEELPRTLRRACARYGLPLLVVPVTTPFLAISRAVAVALAEASQRDQRRIAEAREALTRAASAGPEEVARGLAHRVPGWVALVNADGTAAVEVRAPLPFPPELTALLARLRDGTGIRSATTELADGKFVLAQPVYPQATASRLLVVGRRQRFEATDRAVVGIGAALLGLADQPGAAALGGTLTALLLGRADADGVLGELLPSGEYRVVAGVPEGSAPGIGWLRDRLGTPLVETSEGFTAIVSTAPDLGELRAHGWLAVTTRPVEPGELPVAAREIPALLQRARSTGKPITAGEGFDAIVPPEVARSYAVRTLAPIADRPELLDTLRAWLAHHGGWDRTAAALGVHRNSVRHRIGQAGRLLGADLSDPEVRMRLWFALSRA</sequence>
<dbReference type="RefSeq" id="WP_177228794.1">
    <property type="nucleotide sequence ID" value="NZ_CBDQZW010000026.1"/>
</dbReference>
<feature type="domain" description="PucR C-terminal helix-turn-helix" evidence="2">
    <location>
        <begin position="422"/>
        <end position="478"/>
    </location>
</feature>
<name>A0A1I3W823_9PSEU</name>
<organism evidence="3 4">
    <name type="scientific">Amycolatopsis sacchari</name>
    <dbReference type="NCBI Taxonomy" id="115433"/>
    <lineage>
        <taxon>Bacteria</taxon>
        <taxon>Bacillati</taxon>
        <taxon>Actinomycetota</taxon>
        <taxon>Actinomycetes</taxon>
        <taxon>Pseudonocardiales</taxon>
        <taxon>Pseudonocardiaceae</taxon>
        <taxon>Amycolatopsis</taxon>
    </lineage>
</organism>
<dbReference type="InterPro" id="IPR051448">
    <property type="entry name" value="CdaR-like_regulators"/>
</dbReference>
<dbReference type="InterPro" id="IPR042070">
    <property type="entry name" value="PucR_C-HTH_sf"/>
</dbReference>
<dbReference type="Proteomes" id="UP000199025">
    <property type="component" value="Unassembled WGS sequence"/>
</dbReference>
<evidence type="ECO:0000313" key="3">
    <source>
        <dbReference type="EMBL" id="SFK03635.1"/>
    </source>
</evidence>
<keyword evidence="4" id="KW-1185">Reference proteome</keyword>
<dbReference type="GO" id="GO:0003677">
    <property type="term" value="F:DNA binding"/>
    <property type="evidence" value="ECO:0007669"/>
    <property type="project" value="UniProtKB-KW"/>
</dbReference>
<protein>
    <submittedName>
        <fullName evidence="3">DNA-binding transcriptional regulator, PucR family</fullName>
    </submittedName>
</protein>
<accession>A0A1I3W823</accession>
<evidence type="ECO:0000259" key="2">
    <source>
        <dbReference type="Pfam" id="PF13556"/>
    </source>
</evidence>
<gene>
    <name evidence="3" type="ORF">SAMN05421835_112166</name>
</gene>
<dbReference type="STRING" id="115433.SAMN05421835_112166"/>
<evidence type="ECO:0000313" key="4">
    <source>
        <dbReference type="Proteomes" id="UP000199025"/>
    </source>
</evidence>
<dbReference type="PANTHER" id="PTHR33744:SF1">
    <property type="entry name" value="DNA-BINDING TRANSCRIPTIONAL ACTIVATOR ADER"/>
    <property type="match status" value="1"/>
</dbReference>
<keyword evidence="3" id="KW-0238">DNA-binding</keyword>
<dbReference type="InterPro" id="IPR025736">
    <property type="entry name" value="PucR_C-HTH_dom"/>
</dbReference>
<dbReference type="Pfam" id="PF07905">
    <property type="entry name" value="PucR"/>
    <property type="match status" value="1"/>
</dbReference>
<reference evidence="3 4" key="1">
    <citation type="submission" date="2016-10" db="EMBL/GenBank/DDBJ databases">
        <authorList>
            <person name="de Groot N.N."/>
        </authorList>
    </citation>
    <scope>NUCLEOTIDE SEQUENCE [LARGE SCALE GENOMIC DNA]</scope>
    <source>
        <strain evidence="3 4">DSM 44468</strain>
    </source>
</reference>
<dbReference type="AlphaFoldDB" id="A0A1I3W823"/>
<dbReference type="Pfam" id="PF13556">
    <property type="entry name" value="HTH_30"/>
    <property type="match status" value="1"/>
</dbReference>
<feature type="domain" description="Purine catabolism PurC-like" evidence="1">
    <location>
        <begin position="38"/>
        <end position="138"/>
    </location>
</feature>
<dbReference type="InterPro" id="IPR012914">
    <property type="entry name" value="PucR_dom"/>
</dbReference>
<dbReference type="PANTHER" id="PTHR33744">
    <property type="entry name" value="CARBOHYDRATE DIACID REGULATOR"/>
    <property type="match status" value="1"/>
</dbReference>
<proteinExistence type="predicted"/>
<dbReference type="EMBL" id="FORP01000012">
    <property type="protein sequence ID" value="SFK03635.1"/>
    <property type="molecule type" value="Genomic_DNA"/>
</dbReference>
<evidence type="ECO:0000259" key="1">
    <source>
        <dbReference type="Pfam" id="PF07905"/>
    </source>
</evidence>